<dbReference type="AlphaFoldDB" id="A0AAV3WCK0"/>
<evidence type="ECO:0000313" key="2">
    <source>
        <dbReference type="EMBL" id="GEK43638.1"/>
    </source>
</evidence>
<organism evidence="2 3">
    <name type="scientific">Acinetobacter johnsonii</name>
    <dbReference type="NCBI Taxonomy" id="40214"/>
    <lineage>
        <taxon>Bacteria</taxon>
        <taxon>Pseudomonadati</taxon>
        <taxon>Pseudomonadota</taxon>
        <taxon>Gammaproteobacteria</taxon>
        <taxon>Moraxellales</taxon>
        <taxon>Moraxellaceae</taxon>
        <taxon>Acinetobacter</taxon>
    </lineage>
</organism>
<dbReference type="NCBIfam" id="NF038215">
    <property type="entry name" value="acineto_lipo_PV"/>
    <property type="match status" value="1"/>
</dbReference>
<feature type="signal peptide" evidence="1">
    <location>
        <begin position="1"/>
        <end position="19"/>
    </location>
</feature>
<name>A0AAV3WCK0_ACIJO</name>
<evidence type="ECO:0000313" key="3">
    <source>
        <dbReference type="Proteomes" id="UP000321274"/>
    </source>
</evidence>
<feature type="chain" id="PRO_5043831170" evidence="1">
    <location>
        <begin position="20"/>
        <end position="68"/>
    </location>
</feature>
<comment type="caution">
    <text evidence="2">The sequence shown here is derived from an EMBL/GenBank/DDBJ whole genome shotgun (WGS) entry which is preliminary data.</text>
</comment>
<proteinExistence type="predicted"/>
<dbReference type="Proteomes" id="UP000321274">
    <property type="component" value="Unassembled WGS sequence"/>
</dbReference>
<protein>
    <submittedName>
        <fullName evidence="2">Uncharacterized protein</fullName>
    </submittedName>
</protein>
<keyword evidence="1" id="KW-0732">Signal</keyword>
<dbReference type="EMBL" id="BJUJ01000015">
    <property type="protein sequence ID" value="GEK43638.1"/>
    <property type="molecule type" value="Genomic_DNA"/>
</dbReference>
<reference evidence="2 3" key="1">
    <citation type="submission" date="2019-07" db="EMBL/GenBank/DDBJ databases">
        <title>Whole genome shotgun sequence of Acinetobacter johnsonii NBRC 102197.</title>
        <authorList>
            <person name="Hosoyama A."/>
            <person name="Uohara A."/>
            <person name="Ohji S."/>
            <person name="Ichikawa N."/>
        </authorList>
    </citation>
    <scope>NUCLEOTIDE SEQUENCE [LARGE SCALE GENOMIC DNA]</scope>
    <source>
        <strain evidence="2 3">NBRC 102197</strain>
    </source>
</reference>
<accession>A0AAV3WCK0</accession>
<gene>
    <name evidence="2" type="ORF">AJO04nite_08960</name>
</gene>
<evidence type="ECO:0000256" key="1">
    <source>
        <dbReference type="SAM" id="SignalP"/>
    </source>
</evidence>
<sequence length="68" mass="7622">MMKTLSTLVLVLLLTQLTACDAKKDLNQPRTEARTMIIGGVPVHDRDYKLPSQEMAFNQKTPTQADAY</sequence>